<dbReference type="RefSeq" id="WP_199020403.1">
    <property type="nucleotide sequence ID" value="NZ_JAELUP010000097.1"/>
</dbReference>
<organism evidence="2 3">
    <name type="scientific">Paenibacillus roseus</name>
    <dbReference type="NCBI Taxonomy" id="2798579"/>
    <lineage>
        <taxon>Bacteria</taxon>
        <taxon>Bacillati</taxon>
        <taxon>Bacillota</taxon>
        <taxon>Bacilli</taxon>
        <taxon>Bacillales</taxon>
        <taxon>Paenibacillaceae</taxon>
        <taxon>Paenibacillus</taxon>
    </lineage>
</organism>
<comment type="caution">
    <text evidence="2">The sequence shown here is derived from an EMBL/GenBank/DDBJ whole genome shotgun (WGS) entry which is preliminary data.</text>
</comment>
<accession>A0A934J9P7</accession>
<evidence type="ECO:0000256" key="1">
    <source>
        <dbReference type="SAM" id="Phobius"/>
    </source>
</evidence>
<evidence type="ECO:0000313" key="2">
    <source>
        <dbReference type="EMBL" id="MBJ6362848.1"/>
    </source>
</evidence>
<keyword evidence="1" id="KW-1133">Transmembrane helix</keyword>
<protein>
    <submittedName>
        <fullName evidence="2">Uncharacterized protein</fullName>
    </submittedName>
</protein>
<proteinExistence type="predicted"/>
<keyword evidence="3" id="KW-1185">Reference proteome</keyword>
<feature type="transmembrane region" description="Helical" evidence="1">
    <location>
        <begin position="99"/>
        <end position="118"/>
    </location>
</feature>
<sequence>MNTWRGALHIFKNDMRKDRYGFIFNFLFYTYIAAALTPLIDVTGEGTDKIYLYMDIVYIVLLPNMGYVMTHDLFRYWFKDIFGRKLFFYRTLPILPGQIVAARLMHLLVTMLLCWFYFFALQYVLTSIFYETPNLAVYIGKALFWLGYAIIVSVTYVYWELCYSGKVFAIIMLPYFLAFGLFVYLCYASGFSFILLINDQIVQGSWWIPITALLAAAAVIWTGWKVITIKVKARVLN</sequence>
<dbReference type="EMBL" id="JAELUP010000097">
    <property type="protein sequence ID" value="MBJ6362848.1"/>
    <property type="molecule type" value="Genomic_DNA"/>
</dbReference>
<feature type="transmembrane region" description="Helical" evidence="1">
    <location>
        <begin position="171"/>
        <end position="194"/>
    </location>
</feature>
<dbReference type="Proteomes" id="UP000640274">
    <property type="component" value="Unassembled WGS sequence"/>
</dbReference>
<feature type="transmembrane region" description="Helical" evidence="1">
    <location>
        <begin position="138"/>
        <end position="159"/>
    </location>
</feature>
<reference evidence="2" key="1">
    <citation type="submission" date="2020-12" db="EMBL/GenBank/DDBJ databases">
        <authorList>
            <person name="Huq M.A."/>
        </authorList>
    </citation>
    <scope>NUCLEOTIDE SEQUENCE</scope>
    <source>
        <strain evidence="2">MAHUQ-46</strain>
    </source>
</reference>
<keyword evidence="1" id="KW-0472">Membrane</keyword>
<feature type="transmembrane region" description="Helical" evidence="1">
    <location>
        <begin position="20"/>
        <end position="40"/>
    </location>
</feature>
<gene>
    <name evidence="2" type="ORF">JFN88_16645</name>
</gene>
<dbReference type="AlphaFoldDB" id="A0A934J9P7"/>
<evidence type="ECO:0000313" key="3">
    <source>
        <dbReference type="Proteomes" id="UP000640274"/>
    </source>
</evidence>
<feature type="transmembrane region" description="Helical" evidence="1">
    <location>
        <begin position="206"/>
        <end position="224"/>
    </location>
</feature>
<name>A0A934J9P7_9BACL</name>
<feature type="transmembrane region" description="Helical" evidence="1">
    <location>
        <begin position="52"/>
        <end position="78"/>
    </location>
</feature>
<keyword evidence="1" id="KW-0812">Transmembrane</keyword>